<feature type="domain" description="Solute-binding protein family 3/N-terminal" evidence="2">
    <location>
        <begin position="32"/>
        <end position="265"/>
    </location>
</feature>
<protein>
    <submittedName>
        <fullName evidence="3">Amino acid ABC transporter substrate-binding protein</fullName>
    </submittedName>
</protein>
<dbReference type="PATRIC" id="fig|449659.4.peg.2097"/>
<dbReference type="Gene3D" id="3.40.190.10">
    <property type="entry name" value="Periplasmic binding protein-like II"/>
    <property type="match status" value="2"/>
</dbReference>
<keyword evidence="4" id="KW-1185">Reference proteome</keyword>
<organism evidence="3 4">
    <name type="scientific">Ligilactobacillus pobuzihii</name>
    <dbReference type="NCBI Taxonomy" id="449659"/>
    <lineage>
        <taxon>Bacteria</taxon>
        <taxon>Bacillati</taxon>
        <taxon>Bacillota</taxon>
        <taxon>Bacilli</taxon>
        <taxon>Lactobacillales</taxon>
        <taxon>Lactobacillaceae</taxon>
        <taxon>Ligilactobacillus</taxon>
    </lineage>
</organism>
<dbReference type="RefSeq" id="WP_017866879.1">
    <property type="nucleotide sequence ID" value="NZ_BJYB01000035.1"/>
</dbReference>
<evidence type="ECO:0000256" key="1">
    <source>
        <dbReference type="ARBA" id="ARBA00022729"/>
    </source>
</evidence>
<proteinExistence type="predicted"/>
<gene>
    <name evidence="3" type="ORF">IV66_GL002043</name>
</gene>
<dbReference type="STRING" id="449659.IV66_GL002043"/>
<evidence type="ECO:0000259" key="2">
    <source>
        <dbReference type="SMART" id="SM00062"/>
    </source>
</evidence>
<evidence type="ECO:0000313" key="4">
    <source>
        <dbReference type="Proteomes" id="UP000051886"/>
    </source>
</evidence>
<dbReference type="Proteomes" id="UP000051886">
    <property type="component" value="Unassembled WGS sequence"/>
</dbReference>
<accession>A0A0R2LGI1</accession>
<keyword evidence="1" id="KW-0732">Signal</keyword>
<name>A0A0R2LGI1_9LACO</name>
<dbReference type="PANTHER" id="PTHR35936">
    <property type="entry name" value="MEMBRANE-BOUND LYTIC MUREIN TRANSGLYCOSYLASE F"/>
    <property type="match status" value="1"/>
</dbReference>
<dbReference type="EMBL" id="JQCN01000048">
    <property type="protein sequence ID" value="KRN98394.1"/>
    <property type="molecule type" value="Genomic_DNA"/>
</dbReference>
<dbReference type="SUPFAM" id="SSF53850">
    <property type="entry name" value="Periplasmic binding protein-like II"/>
    <property type="match status" value="1"/>
</dbReference>
<sequence>MKHIKHKYLWSLLLVFAVAIVFITPTILADDTLKVGILESDAPLSSRNKSNKMHGANVAVAKEIAIDLHKEVQFVPAESNKQLQQKLKNGTIDLALGTLCKNKRSTKDFQSSAPFLYVENILFRRSDSKKKSTKKLADQKVGILKNGSQTQIFKQLHFKRHPYSSISQLIDAVENKQVKAAILTGPQYTAYLKKHPELVAAKDKTDKKQKQHVLKRIKDPQITAQNIQATTYHDQKLNKKVTNSLEEMAKDGRLNQISVKYFGKDITYP</sequence>
<dbReference type="Pfam" id="PF00497">
    <property type="entry name" value="SBP_bac_3"/>
    <property type="match status" value="1"/>
</dbReference>
<evidence type="ECO:0000313" key="3">
    <source>
        <dbReference type="EMBL" id="KRN98394.1"/>
    </source>
</evidence>
<comment type="caution">
    <text evidence="3">The sequence shown here is derived from an EMBL/GenBank/DDBJ whole genome shotgun (WGS) entry which is preliminary data.</text>
</comment>
<dbReference type="InterPro" id="IPR001638">
    <property type="entry name" value="Solute-binding_3/MltF_N"/>
</dbReference>
<dbReference type="AlphaFoldDB" id="A0A0R2LGI1"/>
<dbReference type="PANTHER" id="PTHR35936:SF32">
    <property type="entry name" value="MEMBRANE-BOUND LYTIC MUREIN TRANSGLYCOSYLASE F"/>
    <property type="match status" value="1"/>
</dbReference>
<dbReference type="SMART" id="SM00062">
    <property type="entry name" value="PBPb"/>
    <property type="match status" value="1"/>
</dbReference>
<reference evidence="3 4" key="1">
    <citation type="journal article" date="2015" name="Genome Announc.">
        <title>Expanding the biotechnology potential of lactobacilli through comparative genomics of 213 strains and associated genera.</title>
        <authorList>
            <person name="Sun Z."/>
            <person name="Harris H.M."/>
            <person name="McCann A."/>
            <person name="Guo C."/>
            <person name="Argimon S."/>
            <person name="Zhang W."/>
            <person name="Yang X."/>
            <person name="Jeffery I.B."/>
            <person name="Cooney J.C."/>
            <person name="Kagawa T.F."/>
            <person name="Liu W."/>
            <person name="Song Y."/>
            <person name="Salvetti E."/>
            <person name="Wrobel A."/>
            <person name="Rasinkangas P."/>
            <person name="Parkhill J."/>
            <person name="Rea M.C."/>
            <person name="O'Sullivan O."/>
            <person name="Ritari J."/>
            <person name="Douillard F.P."/>
            <person name="Paul Ross R."/>
            <person name="Yang R."/>
            <person name="Briner A.E."/>
            <person name="Felis G.E."/>
            <person name="de Vos W.M."/>
            <person name="Barrangou R."/>
            <person name="Klaenhammer T.R."/>
            <person name="Caufield P.W."/>
            <person name="Cui Y."/>
            <person name="Zhang H."/>
            <person name="O'Toole P.W."/>
        </authorList>
    </citation>
    <scope>NUCLEOTIDE SEQUENCE [LARGE SCALE GENOMIC DNA]</scope>
    <source>
        <strain evidence="3 4">NBRC 103219</strain>
    </source>
</reference>